<evidence type="ECO:0000256" key="4">
    <source>
        <dbReference type="ARBA" id="ARBA00023237"/>
    </source>
</evidence>
<sequence length="270" mass="30422">MMFRAKLSVPAWIALSAAALLVAGCGSTTKEDKTANWSPNRIYSEAKDEVGSGAYDKAVPLYEKLEGRAAGTPLAQQAQLEKAYAQHKAGEKANAIATLDRFMKLHPASPAFDYALYLKGVINFNDDLGMFAFLTRQDLSERDQKAAKESFESFRDLVTRFPESRYAPDARQRMNYIVNSLAQYEVHVARYYYSRGAYLAAINRAQIALSDYREVPALEEALYIMVKSYDALGMKDLRDDAQRVLTTNYPQSTYLANGFKGSTDPWWKLW</sequence>
<comment type="subcellular location">
    <subcellularLocation>
        <location evidence="6">Cell outer membrane</location>
        <topology evidence="6">Lipid-anchor</topology>
    </subcellularLocation>
</comment>
<evidence type="ECO:0000256" key="2">
    <source>
        <dbReference type="ARBA" id="ARBA00023136"/>
    </source>
</evidence>
<dbReference type="SUPFAM" id="SSF48452">
    <property type="entry name" value="TPR-like"/>
    <property type="match status" value="1"/>
</dbReference>
<dbReference type="GO" id="GO:0051205">
    <property type="term" value="P:protein insertion into membrane"/>
    <property type="evidence" value="ECO:0007669"/>
    <property type="project" value="UniProtKB-UniRule"/>
</dbReference>
<reference evidence="9" key="1">
    <citation type="submission" date="2023-07" db="EMBL/GenBank/DDBJ databases">
        <title>Sorghum-associated microbial communities from plants grown in Nebraska, USA.</title>
        <authorList>
            <person name="Schachtman D."/>
        </authorList>
    </citation>
    <scope>NUCLEOTIDE SEQUENCE</scope>
    <source>
        <strain evidence="9">DS2795</strain>
    </source>
</reference>
<comment type="subunit">
    <text evidence="6">Part of the Bam complex.</text>
</comment>
<evidence type="ECO:0000313" key="9">
    <source>
        <dbReference type="EMBL" id="MDP9921409.1"/>
    </source>
</evidence>
<evidence type="ECO:0000256" key="3">
    <source>
        <dbReference type="ARBA" id="ARBA00023139"/>
    </source>
</evidence>
<dbReference type="CDD" id="cd15830">
    <property type="entry name" value="BamD"/>
    <property type="match status" value="1"/>
</dbReference>
<evidence type="ECO:0000256" key="6">
    <source>
        <dbReference type="HAMAP-Rule" id="MF_00922"/>
    </source>
</evidence>
<dbReference type="PROSITE" id="PS51257">
    <property type="entry name" value="PROKAR_LIPOPROTEIN"/>
    <property type="match status" value="1"/>
</dbReference>
<dbReference type="Proteomes" id="UP001244295">
    <property type="component" value="Unassembled WGS sequence"/>
</dbReference>
<feature type="signal peptide" evidence="7">
    <location>
        <begin position="1"/>
        <end position="22"/>
    </location>
</feature>
<keyword evidence="1 6" id="KW-0732">Signal</keyword>
<keyword evidence="2 6" id="KW-0472">Membrane</keyword>
<dbReference type="PANTHER" id="PTHR37423:SF1">
    <property type="entry name" value="OUTER MEMBRANE PROTEIN ASSEMBLY FACTOR BAMD"/>
    <property type="match status" value="1"/>
</dbReference>
<dbReference type="Pfam" id="PF13525">
    <property type="entry name" value="YfiO"/>
    <property type="match status" value="1"/>
</dbReference>
<proteinExistence type="inferred from homology"/>
<evidence type="ECO:0000256" key="1">
    <source>
        <dbReference type="ARBA" id="ARBA00022729"/>
    </source>
</evidence>
<name>A0AAW8DPK2_9BURK</name>
<dbReference type="HAMAP" id="MF_00922">
    <property type="entry name" value="OM_assembly_BamD"/>
    <property type="match status" value="1"/>
</dbReference>
<comment type="function">
    <text evidence="6">Part of the outer membrane protein assembly complex, which is involved in assembly and insertion of beta-barrel proteins into the outer membrane.</text>
</comment>
<evidence type="ECO:0000259" key="8">
    <source>
        <dbReference type="Pfam" id="PF13525"/>
    </source>
</evidence>
<accession>A0AAW8DPK2</accession>
<dbReference type="GO" id="GO:1990063">
    <property type="term" value="C:Bam protein complex"/>
    <property type="evidence" value="ECO:0007669"/>
    <property type="project" value="TreeGrafter"/>
</dbReference>
<dbReference type="NCBIfam" id="TIGR03302">
    <property type="entry name" value="OM_YfiO"/>
    <property type="match status" value="1"/>
</dbReference>
<dbReference type="InterPro" id="IPR011990">
    <property type="entry name" value="TPR-like_helical_dom_sf"/>
</dbReference>
<keyword evidence="5 6" id="KW-0449">Lipoprotein</keyword>
<dbReference type="InterPro" id="IPR017689">
    <property type="entry name" value="BamD"/>
</dbReference>
<dbReference type="PANTHER" id="PTHR37423">
    <property type="entry name" value="SOLUBLE LYTIC MUREIN TRANSGLYCOSYLASE-RELATED"/>
    <property type="match status" value="1"/>
</dbReference>
<evidence type="ECO:0000256" key="7">
    <source>
        <dbReference type="SAM" id="SignalP"/>
    </source>
</evidence>
<dbReference type="GO" id="GO:0043165">
    <property type="term" value="P:Gram-negative-bacterium-type cell outer membrane assembly"/>
    <property type="evidence" value="ECO:0007669"/>
    <property type="project" value="UniProtKB-UniRule"/>
</dbReference>
<keyword evidence="4 6" id="KW-0998">Cell outer membrane</keyword>
<comment type="caution">
    <text evidence="9">The sequence shown here is derived from an EMBL/GenBank/DDBJ whole genome shotgun (WGS) entry which is preliminary data.</text>
</comment>
<feature type="domain" description="Outer membrane lipoprotein BamD-like" evidence="8">
    <location>
        <begin position="38"/>
        <end position="242"/>
    </location>
</feature>
<feature type="chain" id="PRO_5043331118" description="Outer membrane protein assembly factor BamD" evidence="7">
    <location>
        <begin position="23"/>
        <end position="270"/>
    </location>
</feature>
<protein>
    <recommendedName>
        <fullName evidence="6">Outer membrane protein assembly factor BamD</fullName>
    </recommendedName>
</protein>
<gene>
    <name evidence="6" type="primary">bamD</name>
    <name evidence="9" type="ORF">J2W25_000414</name>
</gene>
<dbReference type="EMBL" id="JAUSRR010000001">
    <property type="protein sequence ID" value="MDP9921409.1"/>
    <property type="molecule type" value="Genomic_DNA"/>
</dbReference>
<evidence type="ECO:0000256" key="5">
    <source>
        <dbReference type="ARBA" id="ARBA00023288"/>
    </source>
</evidence>
<keyword evidence="3 6" id="KW-0564">Palmitate</keyword>
<organism evidence="9 10">
    <name type="scientific">Variovorax boronicumulans</name>
    <dbReference type="NCBI Taxonomy" id="436515"/>
    <lineage>
        <taxon>Bacteria</taxon>
        <taxon>Pseudomonadati</taxon>
        <taxon>Pseudomonadota</taxon>
        <taxon>Betaproteobacteria</taxon>
        <taxon>Burkholderiales</taxon>
        <taxon>Comamonadaceae</taxon>
        <taxon>Variovorax</taxon>
    </lineage>
</organism>
<dbReference type="Gene3D" id="1.25.40.10">
    <property type="entry name" value="Tetratricopeptide repeat domain"/>
    <property type="match status" value="1"/>
</dbReference>
<dbReference type="InterPro" id="IPR039565">
    <property type="entry name" value="BamD-like"/>
</dbReference>
<dbReference type="AlphaFoldDB" id="A0AAW8DPK2"/>
<evidence type="ECO:0000313" key="10">
    <source>
        <dbReference type="Proteomes" id="UP001244295"/>
    </source>
</evidence>
<comment type="similarity">
    <text evidence="6">Belongs to the BamD family.</text>
</comment>